<dbReference type="EMBL" id="MT939253">
    <property type="protein sequence ID" value="QOI68772.1"/>
    <property type="molecule type" value="Genomic_DNA"/>
</dbReference>
<name>A0A7L8ZJ23_9CAUD</name>
<evidence type="ECO:0000313" key="2">
    <source>
        <dbReference type="Proteomes" id="UP000593993"/>
    </source>
</evidence>
<reference evidence="1 2" key="1">
    <citation type="submission" date="2020-08" db="EMBL/GenBank/DDBJ databases">
        <authorList>
            <person name="Gorodnichev R.B."/>
            <person name="Kornienko M.A."/>
            <person name="Kuptsov N.S."/>
            <person name="Guliaev A.S."/>
            <person name="Veselovsky V.V."/>
            <person name="Kostryukova E.S."/>
            <person name="Ilina E.N."/>
            <person name="Shitikov E.A."/>
            <person name="Manolov A.I."/>
            <person name="Bespiatykh D.A."/>
        </authorList>
    </citation>
    <scope>NUCLEOTIDE SEQUENCE [LARGE SCALE GENOMIC DNA]</scope>
</reference>
<proteinExistence type="predicted"/>
<protein>
    <submittedName>
        <fullName evidence="1">Uncharacterized protein</fullName>
    </submittedName>
</protein>
<sequence length="55" mass="5922">MNESKSQALKLLSQALQLATDSGLFDDEMLGAVSDADSINDFCDAVAYLEKSDHV</sequence>
<organism evidence="1 2">
    <name type="scientific">Klebsiella phage vB_KpnM_Seu621</name>
    <dbReference type="NCBI Taxonomy" id="2776831"/>
    <lineage>
        <taxon>Viruses</taxon>
        <taxon>Duplodnaviria</taxon>
        <taxon>Heunggongvirae</taxon>
        <taxon>Uroviricota</taxon>
        <taxon>Caudoviricetes</taxon>
        <taxon>Vequintavirinae</taxon>
        <taxon>Mydovirus</taxon>
        <taxon>Mydovirus KpS8</taxon>
    </lineage>
</organism>
<gene>
    <name evidence="1" type="ORF">phage621_00219</name>
</gene>
<accession>A0A7L8ZJ23</accession>
<dbReference type="Proteomes" id="UP000593993">
    <property type="component" value="Genome"/>
</dbReference>
<evidence type="ECO:0000313" key="1">
    <source>
        <dbReference type="EMBL" id="QOI68772.1"/>
    </source>
</evidence>